<evidence type="ECO:0000313" key="2">
    <source>
        <dbReference type="Proteomes" id="UP001606303"/>
    </source>
</evidence>
<keyword evidence="2" id="KW-1185">Reference proteome</keyword>
<dbReference type="Gene3D" id="1.10.238.160">
    <property type="match status" value="1"/>
</dbReference>
<dbReference type="RefSeq" id="WP_394383841.1">
    <property type="nucleotide sequence ID" value="NZ_JBIGIB010000002.1"/>
</dbReference>
<dbReference type="Pfam" id="PF05930">
    <property type="entry name" value="Phage_AlpA"/>
    <property type="match status" value="1"/>
</dbReference>
<name>A0ABW7GXY8_9BURK</name>
<organism evidence="1 2">
    <name type="scientific">Pelomonas baiyunensis</name>
    <dbReference type="NCBI Taxonomy" id="3299026"/>
    <lineage>
        <taxon>Bacteria</taxon>
        <taxon>Pseudomonadati</taxon>
        <taxon>Pseudomonadota</taxon>
        <taxon>Betaproteobacteria</taxon>
        <taxon>Burkholderiales</taxon>
        <taxon>Sphaerotilaceae</taxon>
        <taxon>Roseateles</taxon>
    </lineage>
</organism>
<dbReference type="EMBL" id="JBIGIB010000002">
    <property type="protein sequence ID" value="MFG6466838.1"/>
    <property type="molecule type" value="Genomic_DNA"/>
</dbReference>
<sequence>MLHNALEPTRGNDRNPQQLDAVQLPDALLRIQTVAQATGLSSATLYRKVAAREFPQPIRLGQRCTRWKAADVRAWIQAQGGDQ</sequence>
<comment type="caution">
    <text evidence="1">The sequence shown here is derived from an EMBL/GenBank/DDBJ whole genome shotgun (WGS) entry which is preliminary data.</text>
</comment>
<dbReference type="PANTHER" id="PTHR36154">
    <property type="entry name" value="DNA-BINDING TRANSCRIPTIONAL ACTIVATOR ALPA"/>
    <property type="match status" value="1"/>
</dbReference>
<accession>A0ABW7GXY8</accession>
<protein>
    <submittedName>
        <fullName evidence="1">Helix-turn-helix transcriptional regulator</fullName>
    </submittedName>
</protein>
<dbReference type="PANTHER" id="PTHR36154:SF1">
    <property type="entry name" value="DNA-BINDING TRANSCRIPTIONAL ACTIVATOR ALPA"/>
    <property type="match status" value="1"/>
</dbReference>
<dbReference type="InterPro" id="IPR052931">
    <property type="entry name" value="Prophage_regulatory_activator"/>
</dbReference>
<dbReference type="Proteomes" id="UP001606303">
    <property type="component" value="Unassembled WGS sequence"/>
</dbReference>
<dbReference type="InterPro" id="IPR010260">
    <property type="entry name" value="AlpA"/>
</dbReference>
<gene>
    <name evidence="1" type="ORF">ACG01O_09490</name>
</gene>
<proteinExistence type="predicted"/>
<evidence type="ECO:0000313" key="1">
    <source>
        <dbReference type="EMBL" id="MFG6466838.1"/>
    </source>
</evidence>
<reference evidence="1 2" key="1">
    <citation type="submission" date="2024-08" db="EMBL/GenBank/DDBJ databases">
        <authorList>
            <person name="Lu H."/>
        </authorList>
    </citation>
    <scope>NUCLEOTIDE SEQUENCE [LARGE SCALE GENOMIC DNA]</scope>
    <source>
        <strain evidence="1 2">BYS87W</strain>
    </source>
</reference>